<reference evidence="3" key="1">
    <citation type="submission" date="2023-03" db="EMBL/GenBank/DDBJ databases">
        <title>Massive genome expansion in bonnet fungi (Mycena s.s.) driven by repeated elements and novel gene families across ecological guilds.</title>
        <authorList>
            <consortium name="Lawrence Berkeley National Laboratory"/>
            <person name="Harder C.B."/>
            <person name="Miyauchi S."/>
            <person name="Viragh M."/>
            <person name="Kuo A."/>
            <person name="Thoen E."/>
            <person name="Andreopoulos B."/>
            <person name="Lu D."/>
            <person name="Skrede I."/>
            <person name="Drula E."/>
            <person name="Henrissat B."/>
            <person name="Morin E."/>
            <person name="Kohler A."/>
            <person name="Barry K."/>
            <person name="LaButti K."/>
            <person name="Morin E."/>
            <person name="Salamov A."/>
            <person name="Lipzen A."/>
            <person name="Mereny Z."/>
            <person name="Hegedus B."/>
            <person name="Baldrian P."/>
            <person name="Stursova M."/>
            <person name="Weitz H."/>
            <person name="Taylor A."/>
            <person name="Grigoriev I.V."/>
            <person name="Nagy L.G."/>
            <person name="Martin F."/>
            <person name="Kauserud H."/>
        </authorList>
    </citation>
    <scope>NUCLEOTIDE SEQUENCE</scope>
    <source>
        <strain evidence="3">CBHHK188m</strain>
    </source>
</reference>
<feature type="compositionally biased region" description="Basic and acidic residues" evidence="1">
    <location>
        <begin position="637"/>
        <end position="650"/>
    </location>
</feature>
<proteinExistence type="predicted"/>
<feature type="region of interest" description="Disordered" evidence="1">
    <location>
        <begin position="563"/>
        <end position="590"/>
    </location>
</feature>
<dbReference type="InterPro" id="IPR050357">
    <property type="entry name" value="Arrestin_domain-protein"/>
</dbReference>
<sequence length="656" mass="71461">MPFFRKSTHPSEEPSRVEHDHVKEGQRIEILLDHDYVFLRGTGVDVEPTRLSGNVALYLTEPTTIRSITLQFRGKAYLPVPPPDPQAPSNPPSTYIICKHNWSFLEGEKKHSYTLKAGRHLFPFQIQVGGSLPCSIITDAFGGASVTYKLRAVAQRTGTFNHNIQAVAPVYILRSLSQTALEYQQTRDIEHVWADKLMFSIAMPHTAWAAGDEFLALLKVTPLAKGVGVLSVTTSLRETTKAFGRPHALTRTVASVTHEIIGGKAVEVKEPVDPRGKFALSLRSDPTYEAGPSSSSSSSAGPLDTNSSPEPSPSEPTGDEDDVVVVLHLRLPSHLTPSHKLDPLTVAHVIHWSVLVSNADGHLSELFCTLPVILLDPQLLSEARSYTKVARQLLVGGPEVAPEPDDANELPSYIAHVRDRVANMFFSEGNTMRVRNPWVQSGMDPILVDGRKPYSRDRTPLELISDTNDPYVPDPAHPVFLNWVNAELLISQGATKMTITAPGVDETSAEGSTSAPTPHPDHPPTPPTPSADGIPTYTHTSNTSRALPGLFVALMEPTSALTHPHWLTTRPDPKDSRASSIDVQRRVREVSRPDPEVGSVLLHRAFTEVPDYDVALRGFLGGVPPLSSMQGLPSYDEASRSETPDLRAGDEGATSS</sequence>
<evidence type="ECO:0000313" key="4">
    <source>
        <dbReference type="Proteomes" id="UP001215280"/>
    </source>
</evidence>
<dbReference type="GO" id="GO:0031625">
    <property type="term" value="F:ubiquitin protein ligase binding"/>
    <property type="evidence" value="ECO:0007669"/>
    <property type="project" value="TreeGrafter"/>
</dbReference>
<dbReference type="InterPro" id="IPR011022">
    <property type="entry name" value="Arrestin_C-like"/>
</dbReference>
<dbReference type="SUPFAM" id="SSF81296">
    <property type="entry name" value="E set domains"/>
    <property type="match status" value="1"/>
</dbReference>
<feature type="region of interest" description="Disordered" evidence="1">
    <location>
        <begin position="281"/>
        <end position="320"/>
    </location>
</feature>
<evidence type="ECO:0000259" key="2">
    <source>
        <dbReference type="SMART" id="SM01017"/>
    </source>
</evidence>
<dbReference type="Proteomes" id="UP001215280">
    <property type="component" value="Unassembled WGS sequence"/>
</dbReference>
<name>A0AAD7N5R8_9AGAR</name>
<gene>
    <name evidence="3" type="ORF">DFH07DRAFT_924207</name>
</gene>
<dbReference type="GO" id="GO:0070086">
    <property type="term" value="P:ubiquitin-dependent endocytosis"/>
    <property type="evidence" value="ECO:0007669"/>
    <property type="project" value="TreeGrafter"/>
</dbReference>
<accession>A0AAD7N5R8</accession>
<dbReference type="GO" id="GO:0030674">
    <property type="term" value="F:protein-macromolecule adaptor activity"/>
    <property type="evidence" value="ECO:0007669"/>
    <property type="project" value="TreeGrafter"/>
</dbReference>
<protein>
    <recommendedName>
        <fullName evidence="2">Arrestin C-terminal-like domain-containing protein</fullName>
    </recommendedName>
</protein>
<feature type="region of interest" description="Disordered" evidence="1">
    <location>
        <begin position="1"/>
        <end position="21"/>
    </location>
</feature>
<dbReference type="Gene3D" id="2.60.40.640">
    <property type="match status" value="1"/>
</dbReference>
<evidence type="ECO:0000256" key="1">
    <source>
        <dbReference type="SAM" id="MobiDB-lite"/>
    </source>
</evidence>
<evidence type="ECO:0000313" key="3">
    <source>
        <dbReference type="EMBL" id="KAJ7746728.1"/>
    </source>
</evidence>
<dbReference type="PANTHER" id="PTHR11188">
    <property type="entry name" value="ARRESTIN DOMAIN CONTAINING PROTEIN"/>
    <property type="match status" value="1"/>
</dbReference>
<feature type="domain" description="Arrestin C-terminal-like" evidence="2">
    <location>
        <begin position="193"/>
        <end position="379"/>
    </location>
</feature>
<keyword evidence="4" id="KW-1185">Reference proteome</keyword>
<feature type="region of interest" description="Disordered" evidence="1">
    <location>
        <begin position="503"/>
        <end position="542"/>
    </location>
</feature>
<dbReference type="PANTHER" id="PTHR11188:SF17">
    <property type="entry name" value="FI21816P1"/>
    <property type="match status" value="1"/>
</dbReference>
<feature type="region of interest" description="Disordered" evidence="1">
    <location>
        <begin position="625"/>
        <end position="656"/>
    </location>
</feature>
<feature type="compositionally biased region" description="Basic and acidic residues" evidence="1">
    <location>
        <begin position="9"/>
        <end position="21"/>
    </location>
</feature>
<dbReference type="GO" id="GO:0005829">
    <property type="term" value="C:cytosol"/>
    <property type="evidence" value="ECO:0007669"/>
    <property type="project" value="TreeGrafter"/>
</dbReference>
<dbReference type="GO" id="GO:0005886">
    <property type="term" value="C:plasma membrane"/>
    <property type="evidence" value="ECO:0007669"/>
    <property type="project" value="TreeGrafter"/>
</dbReference>
<organism evidence="3 4">
    <name type="scientific">Mycena maculata</name>
    <dbReference type="NCBI Taxonomy" id="230809"/>
    <lineage>
        <taxon>Eukaryota</taxon>
        <taxon>Fungi</taxon>
        <taxon>Dikarya</taxon>
        <taxon>Basidiomycota</taxon>
        <taxon>Agaricomycotina</taxon>
        <taxon>Agaricomycetes</taxon>
        <taxon>Agaricomycetidae</taxon>
        <taxon>Agaricales</taxon>
        <taxon>Marasmiineae</taxon>
        <taxon>Mycenaceae</taxon>
        <taxon>Mycena</taxon>
    </lineage>
</organism>
<comment type="caution">
    <text evidence="3">The sequence shown here is derived from an EMBL/GenBank/DDBJ whole genome shotgun (WGS) entry which is preliminary data.</text>
</comment>
<dbReference type="InterPro" id="IPR014756">
    <property type="entry name" value="Ig_E-set"/>
</dbReference>
<dbReference type="EMBL" id="JARJLG010000097">
    <property type="protein sequence ID" value="KAJ7746728.1"/>
    <property type="molecule type" value="Genomic_DNA"/>
</dbReference>
<dbReference type="SMART" id="SM01017">
    <property type="entry name" value="Arrestin_C"/>
    <property type="match status" value="1"/>
</dbReference>
<dbReference type="InterPro" id="IPR014752">
    <property type="entry name" value="Arrestin-like_C"/>
</dbReference>
<dbReference type="Pfam" id="PF00339">
    <property type="entry name" value="Arrestin_N"/>
    <property type="match status" value="1"/>
</dbReference>
<dbReference type="AlphaFoldDB" id="A0AAD7N5R8"/>
<dbReference type="InterPro" id="IPR011021">
    <property type="entry name" value="Arrestin-like_N"/>
</dbReference>
<feature type="compositionally biased region" description="Basic and acidic residues" evidence="1">
    <location>
        <begin position="571"/>
        <end position="590"/>
    </location>
</feature>